<dbReference type="InterPro" id="IPR006225">
    <property type="entry name" value="PsdUridine_synth_RluC/D"/>
</dbReference>
<reference evidence="6" key="1">
    <citation type="submission" date="2020-10" db="EMBL/GenBank/DDBJ databases">
        <authorList>
            <person name="Gilroy R."/>
        </authorList>
    </citation>
    <scope>NUCLEOTIDE SEQUENCE</scope>
    <source>
        <strain evidence="6">ChiBcec2-4451</strain>
    </source>
</reference>
<dbReference type="GO" id="GO:0000455">
    <property type="term" value="P:enzyme-directed rRNA pseudouridine synthesis"/>
    <property type="evidence" value="ECO:0007669"/>
    <property type="project" value="TreeGrafter"/>
</dbReference>
<protein>
    <recommendedName>
        <fullName evidence="4">Pseudouridine synthase</fullName>
        <ecNumber evidence="4">5.4.99.-</ecNumber>
    </recommendedName>
</protein>
<evidence type="ECO:0000313" key="7">
    <source>
        <dbReference type="Proteomes" id="UP000886723"/>
    </source>
</evidence>
<dbReference type="Pfam" id="PF00849">
    <property type="entry name" value="PseudoU_synth_2"/>
    <property type="match status" value="1"/>
</dbReference>
<comment type="similarity">
    <text evidence="2 4">Belongs to the pseudouridine synthase RluA family.</text>
</comment>
<dbReference type="CDD" id="cd02869">
    <property type="entry name" value="PseudoU_synth_RluA_like"/>
    <property type="match status" value="1"/>
</dbReference>
<evidence type="ECO:0000256" key="3">
    <source>
        <dbReference type="PIRSR" id="PIRSR606225-1"/>
    </source>
</evidence>
<reference evidence="6" key="2">
    <citation type="journal article" date="2021" name="PeerJ">
        <title>Extensive microbial diversity within the chicken gut microbiome revealed by metagenomics and culture.</title>
        <authorList>
            <person name="Gilroy R."/>
            <person name="Ravi A."/>
            <person name="Getino M."/>
            <person name="Pursley I."/>
            <person name="Horton D.L."/>
            <person name="Alikhan N.F."/>
            <person name="Baker D."/>
            <person name="Gharbi K."/>
            <person name="Hall N."/>
            <person name="Watson M."/>
            <person name="Adriaenssens E.M."/>
            <person name="Foster-Nyarko E."/>
            <person name="Jarju S."/>
            <person name="Secka A."/>
            <person name="Antonio M."/>
            <person name="Oren A."/>
            <person name="Chaudhuri R.R."/>
            <person name="La Ragione R."/>
            <person name="Hildebrand F."/>
            <person name="Pallen M.J."/>
        </authorList>
    </citation>
    <scope>NUCLEOTIDE SEQUENCE</scope>
    <source>
        <strain evidence="6">ChiBcec2-4451</strain>
    </source>
</reference>
<comment type="caution">
    <text evidence="6">The sequence shown here is derived from an EMBL/GenBank/DDBJ whole genome shotgun (WGS) entry which is preliminary data.</text>
</comment>
<dbReference type="Proteomes" id="UP000886723">
    <property type="component" value="Unassembled WGS sequence"/>
</dbReference>
<keyword evidence="4" id="KW-0413">Isomerase</keyword>
<name>A0A9D1NUB1_9FIRM</name>
<dbReference type="NCBIfam" id="TIGR00005">
    <property type="entry name" value="rluA_subfam"/>
    <property type="match status" value="1"/>
</dbReference>
<evidence type="ECO:0000259" key="5">
    <source>
        <dbReference type="Pfam" id="PF00849"/>
    </source>
</evidence>
<dbReference type="PANTHER" id="PTHR21600">
    <property type="entry name" value="MITOCHONDRIAL RNA PSEUDOURIDINE SYNTHASE"/>
    <property type="match status" value="1"/>
</dbReference>
<sequence>MEIQVSKEILGQMERLPGAADVQKLLRHHAGLSKREIRQAKFREEGIRKNGNRCRVTERVGLQDVICVCLETEENRSDHLETFQGAGEPILRVLYEDADLLVVEKPAGMASHPSGGHYRDTLANLVQSYLLKKGEACRIRPVGRLDRETSGIMVFAKNQAAAARLGEQRKNGAFHKTYTALAVGELPEGSRGCIRRPIGPDPEDRLRMRVDDGGKPAVTHWEVEASGGGLSLLRLTLETGRTHQIRVHMTWLGCPLAGDSLYGGALEKEIGRTALHAGKVRLVQPFTGEVLEFEVPLPRDMERLATRVGRDAQNV</sequence>
<comment type="function">
    <text evidence="4">Responsible for synthesis of pseudouridine from uracil.</text>
</comment>
<dbReference type="GO" id="GO:0140098">
    <property type="term" value="F:catalytic activity, acting on RNA"/>
    <property type="evidence" value="ECO:0007669"/>
    <property type="project" value="UniProtKB-ARBA"/>
</dbReference>
<feature type="active site" evidence="3">
    <location>
        <position position="146"/>
    </location>
</feature>
<evidence type="ECO:0000313" key="6">
    <source>
        <dbReference type="EMBL" id="HIV12219.1"/>
    </source>
</evidence>
<dbReference type="PANTHER" id="PTHR21600:SF35">
    <property type="entry name" value="PSEUDOURIDINE SYNTHASE"/>
    <property type="match status" value="1"/>
</dbReference>
<evidence type="ECO:0000256" key="2">
    <source>
        <dbReference type="ARBA" id="ARBA00010876"/>
    </source>
</evidence>
<dbReference type="InterPro" id="IPR006145">
    <property type="entry name" value="PsdUridine_synth_RsuA/RluA"/>
</dbReference>
<feature type="domain" description="Pseudouridine synthase RsuA/RluA-like" evidence="5">
    <location>
        <begin position="99"/>
        <end position="249"/>
    </location>
</feature>
<dbReference type="InterPro" id="IPR020103">
    <property type="entry name" value="PsdUridine_synth_cat_dom_sf"/>
</dbReference>
<proteinExistence type="inferred from homology"/>
<dbReference type="EC" id="5.4.99.-" evidence="4"/>
<dbReference type="GO" id="GO:0003723">
    <property type="term" value="F:RNA binding"/>
    <property type="evidence" value="ECO:0007669"/>
    <property type="project" value="InterPro"/>
</dbReference>
<organism evidence="6 7">
    <name type="scientific">Candidatus Pullilachnospira stercoravium</name>
    <dbReference type="NCBI Taxonomy" id="2840913"/>
    <lineage>
        <taxon>Bacteria</taxon>
        <taxon>Bacillati</taxon>
        <taxon>Bacillota</taxon>
        <taxon>Clostridia</taxon>
        <taxon>Lachnospirales</taxon>
        <taxon>Lachnospiraceae</taxon>
        <taxon>Lachnospiraceae incertae sedis</taxon>
        <taxon>Candidatus Pullilachnospira</taxon>
    </lineage>
</organism>
<evidence type="ECO:0000256" key="1">
    <source>
        <dbReference type="ARBA" id="ARBA00000073"/>
    </source>
</evidence>
<comment type="catalytic activity">
    <reaction evidence="1 4">
        <text>a uridine in RNA = a pseudouridine in RNA</text>
        <dbReference type="Rhea" id="RHEA:48348"/>
        <dbReference type="Rhea" id="RHEA-COMP:12068"/>
        <dbReference type="Rhea" id="RHEA-COMP:12069"/>
        <dbReference type="ChEBI" id="CHEBI:65314"/>
        <dbReference type="ChEBI" id="CHEBI:65315"/>
    </reaction>
</comment>
<evidence type="ECO:0000256" key="4">
    <source>
        <dbReference type="RuleBase" id="RU362028"/>
    </source>
</evidence>
<dbReference type="InterPro" id="IPR050188">
    <property type="entry name" value="RluA_PseudoU_synthase"/>
</dbReference>
<dbReference type="EMBL" id="DVON01000077">
    <property type="protein sequence ID" value="HIV12219.1"/>
    <property type="molecule type" value="Genomic_DNA"/>
</dbReference>
<dbReference type="SUPFAM" id="SSF55120">
    <property type="entry name" value="Pseudouridine synthase"/>
    <property type="match status" value="1"/>
</dbReference>
<accession>A0A9D1NUB1</accession>
<dbReference type="GO" id="GO:0009982">
    <property type="term" value="F:pseudouridine synthase activity"/>
    <property type="evidence" value="ECO:0007669"/>
    <property type="project" value="InterPro"/>
</dbReference>
<gene>
    <name evidence="6" type="ORF">IAA63_03640</name>
</gene>
<dbReference type="AlphaFoldDB" id="A0A9D1NUB1"/>
<dbReference type="Gene3D" id="3.30.2350.10">
    <property type="entry name" value="Pseudouridine synthase"/>
    <property type="match status" value="1"/>
</dbReference>